<feature type="region of interest" description="Disordered" evidence="1">
    <location>
        <begin position="256"/>
        <end position="282"/>
    </location>
</feature>
<name>A0ABY8UEN0_TETOB</name>
<dbReference type="SUPFAM" id="SSF82199">
    <property type="entry name" value="SET domain"/>
    <property type="match status" value="1"/>
</dbReference>
<protein>
    <recommendedName>
        <fullName evidence="2">SET domain-containing protein</fullName>
    </recommendedName>
</protein>
<dbReference type="PANTHER" id="PTHR13271:SF113">
    <property type="entry name" value="[FRUCTOSE-BISPHOSPHATE ALDOLASE]-LYSINE N-METHYLTRANSFERASE, CHLOROPLASTIC"/>
    <property type="match status" value="1"/>
</dbReference>
<dbReference type="Gene3D" id="3.90.1410.10">
    <property type="entry name" value="set domain protein methyltransferase, domain 1"/>
    <property type="match status" value="1"/>
</dbReference>
<dbReference type="Proteomes" id="UP001244341">
    <property type="component" value="Chromosome 11b"/>
</dbReference>
<dbReference type="PANTHER" id="PTHR13271">
    <property type="entry name" value="UNCHARACTERIZED PUTATIVE METHYLTRANSFERASE"/>
    <property type="match status" value="1"/>
</dbReference>
<feature type="region of interest" description="Disordered" evidence="1">
    <location>
        <begin position="62"/>
        <end position="98"/>
    </location>
</feature>
<feature type="compositionally biased region" description="Low complexity" evidence="1">
    <location>
        <begin position="454"/>
        <end position="482"/>
    </location>
</feature>
<dbReference type="PROSITE" id="PS50280">
    <property type="entry name" value="SET"/>
    <property type="match status" value="1"/>
</dbReference>
<feature type="compositionally biased region" description="Low complexity" evidence="1">
    <location>
        <begin position="79"/>
        <end position="89"/>
    </location>
</feature>
<keyword evidence="4" id="KW-1185">Reference proteome</keyword>
<evidence type="ECO:0000256" key="1">
    <source>
        <dbReference type="SAM" id="MobiDB-lite"/>
    </source>
</evidence>
<feature type="domain" description="SET" evidence="2">
    <location>
        <begin position="726"/>
        <end position="965"/>
    </location>
</feature>
<dbReference type="CDD" id="cd10527">
    <property type="entry name" value="SET_LSMT"/>
    <property type="match status" value="1"/>
</dbReference>
<evidence type="ECO:0000313" key="4">
    <source>
        <dbReference type="Proteomes" id="UP001244341"/>
    </source>
</evidence>
<reference evidence="3 4" key="1">
    <citation type="submission" date="2023-05" db="EMBL/GenBank/DDBJ databases">
        <title>A 100% complete, gapless, phased diploid assembly of the Scenedesmus obliquus UTEX 3031 genome.</title>
        <authorList>
            <person name="Biondi T.C."/>
            <person name="Hanschen E.R."/>
            <person name="Kwon T."/>
            <person name="Eng W."/>
            <person name="Kruse C.P.S."/>
            <person name="Koehler S.I."/>
            <person name="Kunde Y."/>
            <person name="Gleasner C.D."/>
            <person name="You Mak K.T."/>
            <person name="Polle J."/>
            <person name="Hovde B.T."/>
            <person name="Starkenburg S.R."/>
        </authorList>
    </citation>
    <scope>NUCLEOTIDE SEQUENCE [LARGE SCALE GENOMIC DNA]</scope>
    <source>
        <strain evidence="3 4">DOE0152z</strain>
    </source>
</reference>
<proteinExistence type="predicted"/>
<evidence type="ECO:0000313" key="3">
    <source>
        <dbReference type="EMBL" id="WIA19810.1"/>
    </source>
</evidence>
<accession>A0ABY8UEN0</accession>
<organism evidence="3 4">
    <name type="scientific">Tetradesmus obliquus</name>
    <name type="common">Green alga</name>
    <name type="synonym">Acutodesmus obliquus</name>
    <dbReference type="NCBI Taxonomy" id="3088"/>
    <lineage>
        <taxon>Eukaryota</taxon>
        <taxon>Viridiplantae</taxon>
        <taxon>Chlorophyta</taxon>
        <taxon>core chlorophytes</taxon>
        <taxon>Chlorophyceae</taxon>
        <taxon>CS clade</taxon>
        <taxon>Sphaeropleales</taxon>
        <taxon>Scenedesmaceae</taxon>
        <taxon>Tetradesmus</taxon>
    </lineage>
</organism>
<dbReference type="EMBL" id="CP126218">
    <property type="protein sequence ID" value="WIA19810.1"/>
    <property type="molecule type" value="Genomic_DNA"/>
</dbReference>
<gene>
    <name evidence="3" type="ORF">OEZ85_005719</name>
</gene>
<dbReference type="Pfam" id="PF00856">
    <property type="entry name" value="SET"/>
    <property type="match status" value="1"/>
</dbReference>
<dbReference type="InterPro" id="IPR050600">
    <property type="entry name" value="SETD3_SETD6_MTase"/>
</dbReference>
<dbReference type="InterPro" id="IPR046341">
    <property type="entry name" value="SET_dom_sf"/>
</dbReference>
<evidence type="ECO:0000259" key="2">
    <source>
        <dbReference type="PROSITE" id="PS50280"/>
    </source>
</evidence>
<sequence length="987" mass="104484">MALLHFPKSLNACSRRGNASIGTNVSVLNVPSVRCAAPALHRAQASSRRQFVYGAAATAEPATSDAAGVQSSDAADTLPQAQQQQQQQRKAPKQQQEREKAIIVGEKPAANSLLRRLEQVPQTTLRAMSSSEQHTYKAISTVAIAQGLLQDPTKAVRQQMLTRGYELGVMPRFEEQRITVLCQQVVLQELPVPRVTLPRTDAKPLDAAAAAANAMLAKQRRVQLLLPPTQLPRLSGMLHQVIQPAAAAATPAAAAAAAGEEKAEQQQAPRGRGRGGRGQQEKRRLLLVWPPSTADQLLESLEQLNQFATAAMAEEAPAAAAAAAAPAAAPAEPAALDAAAAASDVAPLLQLQLRRSRLTSIPTPQDSSLSGAGIGADRKPAVATAESSVSGLAGAIEARVSRAGAAWLWSDGSEQAQAIAWQALLLASSKMDAADGAGGLLALVDVQPLQQQQQQQQQAAAEQQEPPQADALPEQQQQQQQRGRGGQQRGRRQQQQQQQGQGQGQGHKLKMLIVRDSDIARSILQSPNAPLEVSVTADLWPLLKFATAANTFLPVTAAAGTGALVMLPAVLPAVPAEPAPVAVDYRFDDAKQQLVPYAIRLQRFTGSLPEGMEVNESNQLRVSLSTDPIKLRDAIVAKVLQQQPASVRFVGPLGRAPPLLTIAMAAVAAARVRLQQKGAPMDVGVMPYAETLLGPAAAAAAGGVEGAEETTLNKYFTALVAGSNAPKVGLSQGSAGLGLVAAAPIAAKEAVLVIPEANSLTVPEAQGSSVFAWETKWLAPFEEQHGPLPPALAYFLSDRDGPALARLSTLILYIRKYAQSDLWKGWLALLPSLQSASYPGGPWTAAEVQQLQLEPLKMLVADNHAYYASEAQQLFTFLTQDPDQLGLQQLQLADSVEDCMWAQFIAATRGSDAGTDDSSLHPLHDLMNHSDAPNCTAGVSTEAEGFFVQAAADIEPGSELTLCYAKPSRLSCVEMLLSWGFYPPTRC</sequence>
<feature type="region of interest" description="Disordered" evidence="1">
    <location>
        <begin position="454"/>
        <end position="508"/>
    </location>
</feature>
<dbReference type="InterPro" id="IPR001214">
    <property type="entry name" value="SET_dom"/>
</dbReference>